<proteinExistence type="predicted"/>
<protein>
    <recommendedName>
        <fullName evidence="2">MBL fold metallo-hydrolase</fullName>
    </recommendedName>
</protein>
<sequence>MQKTIPYGVERCLIFGLFEESRATSLDSLGARFHYLGSGAAVPLQIQGNRLLVEASIGKASGRFLLDTGNEFGFSG</sequence>
<name>A0AAU7YZX9_9BACT</name>
<evidence type="ECO:0000313" key="1">
    <source>
        <dbReference type="EMBL" id="XCB22052.1"/>
    </source>
</evidence>
<dbReference type="EMBL" id="CP132938">
    <property type="protein sequence ID" value="XCB22052.1"/>
    <property type="molecule type" value="Genomic_DNA"/>
</dbReference>
<reference evidence="1" key="1">
    <citation type="submission" date="2023-08" db="EMBL/GenBank/DDBJ databases">
        <authorList>
            <person name="Messyasz A."/>
            <person name="Mannisto M.K."/>
            <person name="Kerkhof L.J."/>
            <person name="Haggblom M."/>
        </authorList>
    </citation>
    <scope>NUCLEOTIDE SEQUENCE</scope>
    <source>
        <strain evidence="1">M8UP39</strain>
    </source>
</reference>
<reference evidence="1" key="2">
    <citation type="journal article" date="2024" name="Environ. Microbiol.">
        <title>Genome analysis and description of Tunturibacter gen. nov. expands the diversity of Terriglobia in tundra soils.</title>
        <authorList>
            <person name="Messyasz A."/>
            <person name="Mannisto M.K."/>
            <person name="Kerkhof L.J."/>
            <person name="Haggblom M.M."/>
        </authorList>
    </citation>
    <scope>NUCLEOTIDE SEQUENCE</scope>
    <source>
        <strain evidence="1">M8UP39</strain>
    </source>
</reference>
<dbReference type="AlphaFoldDB" id="A0AAU7YZX9"/>
<dbReference type="RefSeq" id="WP_353072048.1">
    <property type="nucleotide sequence ID" value="NZ_CP132938.1"/>
</dbReference>
<organism evidence="1">
    <name type="scientific">Tunturiibacter gelidiferens</name>
    <dbReference type="NCBI Taxonomy" id="3069689"/>
    <lineage>
        <taxon>Bacteria</taxon>
        <taxon>Pseudomonadati</taxon>
        <taxon>Acidobacteriota</taxon>
        <taxon>Terriglobia</taxon>
        <taxon>Terriglobales</taxon>
        <taxon>Acidobacteriaceae</taxon>
        <taxon>Tunturiibacter</taxon>
    </lineage>
</organism>
<evidence type="ECO:0008006" key="2">
    <source>
        <dbReference type="Google" id="ProtNLM"/>
    </source>
</evidence>
<accession>A0AAU7YZX9</accession>
<gene>
    <name evidence="1" type="ORF">RBB81_21120</name>
</gene>
<dbReference type="KEGG" id="tgi:RBB81_21120"/>